<dbReference type="PANTHER" id="PTHR43734">
    <property type="entry name" value="PHYTOENE DESATURASE"/>
    <property type="match status" value="1"/>
</dbReference>
<name>A0A1H5TIC4_9ACTN</name>
<dbReference type="Pfam" id="PF01593">
    <property type="entry name" value="Amino_oxidase"/>
    <property type="match status" value="1"/>
</dbReference>
<dbReference type="OrthoDB" id="9774675at2"/>
<dbReference type="RefSeq" id="WP_103883903.1">
    <property type="nucleotide sequence ID" value="NZ_FNVU01000001.1"/>
</dbReference>
<dbReference type="Proteomes" id="UP000236754">
    <property type="component" value="Unassembled WGS sequence"/>
</dbReference>
<dbReference type="AlphaFoldDB" id="A0A1H5TIC4"/>
<dbReference type="PANTHER" id="PTHR43734:SF1">
    <property type="entry name" value="PHYTOENE DESATURASE"/>
    <property type="match status" value="1"/>
</dbReference>
<feature type="domain" description="Amine oxidase" evidence="1">
    <location>
        <begin position="14"/>
        <end position="288"/>
    </location>
</feature>
<dbReference type="InterPro" id="IPR036188">
    <property type="entry name" value="FAD/NAD-bd_sf"/>
</dbReference>
<sequence length="509" mass="52880">MGRIAVVGAGMAAMAVAARLATGGHDVVVYERGETYGGAVGGFRRDGFAFDTGPGVLVLPAVYRDLFVKTGRESLEDRVELVQTDPAARHLFADGTAVSLPNTSRSGVIAALDAAFGAGTGERWSEVLVRAREVWEATRRPLLEEPLGDPGTLSADPYPAARRRGLLRRAPSLGDVAARELGGDPRVAALLESHAVAYGLDPRRAPAAATVLPYLEQSFGVWYVRGGMRALADAVYARCLERKVEFRFGAEVAGVVAEGGRAAGVRFADGGTAAADVVASTVPMPSLDDEAAAARETGGPRFAGPTTEPGRCTLHLALRGSRPAGVAHRTFVHAADRRRALDWAFGEHGRLEAPAPGALTVSVLRPDDPAVRPDDGHEAVTVTATVPRHSVRPGGHGVDWSVAGFAEGVAERMLEVAESAVPGLRERELWREVRTPLDVERETGVPGGSVPPPSLAGVGGALFRAPNRTPLAGLYVLGGWAHPGGGLPHAGMSAAITADLVAGGPGGSR</sequence>
<proteinExistence type="predicted"/>
<evidence type="ECO:0000259" key="1">
    <source>
        <dbReference type="Pfam" id="PF01593"/>
    </source>
</evidence>
<reference evidence="2 3" key="1">
    <citation type="submission" date="2016-10" db="EMBL/GenBank/DDBJ databases">
        <authorList>
            <person name="de Groot N.N."/>
        </authorList>
    </citation>
    <scope>NUCLEOTIDE SEQUENCE [LARGE SCALE GENOMIC DNA]</scope>
    <source>
        <strain evidence="2 3">CGMCC 4.2023</strain>
    </source>
</reference>
<organism evidence="2 3">
    <name type="scientific">Actinacidiphila yanglinensis</name>
    <dbReference type="NCBI Taxonomy" id="310779"/>
    <lineage>
        <taxon>Bacteria</taxon>
        <taxon>Bacillati</taxon>
        <taxon>Actinomycetota</taxon>
        <taxon>Actinomycetes</taxon>
        <taxon>Kitasatosporales</taxon>
        <taxon>Streptomycetaceae</taxon>
        <taxon>Actinacidiphila</taxon>
    </lineage>
</organism>
<dbReference type="Gene3D" id="3.50.50.60">
    <property type="entry name" value="FAD/NAD(P)-binding domain"/>
    <property type="match status" value="2"/>
</dbReference>
<evidence type="ECO:0000313" key="2">
    <source>
        <dbReference type="EMBL" id="SEF62513.1"/>
    </source>
</evidence>
<dbReference type="InterPro" id="IPR002937">
    <property type="entry name" value="Amino_oxidase"/>
</dbReference>
<accession>A0A1H5TIC4</accession>
<evidence type="ECO:0000313" key="3">
    <source>
        <dbReference type="Proteomes" id="UP000236754"/>
    </source>
</evidence>
<dbReference type="EMBL" id="FNVU01000001">
    <property type="protein sequence ID" value="SEF62513.1"/>
    <property type="molecule type" value="Genomic_DNA"/>
</dbReference>
<dbReference type="SUPFAM" id="SSF51905">
    <property type="entry name" value="FAD/NAD(P)-binding domain"/>
    <property type="match status" value="1"/>
</dbReference>
<protein>
    <submittedName>
        <fullName evidence="2">Phytoene desaturase</fullName>
    </submittedName>
</protein>
<dbReference type="GO" id="GO:0016491">
    <property type="term" value="F:oxidoreductase activity"/>
    <property type="evidence" value="ECO:0007669"/>
    <property type="project" value="InterPro"/>
</dbReference>
<keyword evidence="3" id="KW-1185">Reference proteome</keyword>
<gene>
    <name evidence="2" type="ORF">SAMN05216223_101538</name>
</gene>